<sequence>MSVCFTTETSAAAVPISVVSQSGFSDWLAIQVPAIKEWLAATQFQAEAGNTRLIPDAHGKVARVICCVSDADPLWGTGGLPFILPEGVYKFDVTDAQYQQCALAWGLGAYQFTRYKKPQRQPAQLYLQSAWLDQINNLVDSIYLVRDCINTPADDMGPGEFAAVVEKLAAQYGAKLTQILGEALLEQNYASIYTVGRASDDPPRLLDFRWGSPAHPKVTLVGKGVCFDSGGLDLKPSSAMLLMKKDMGGAAHVLGLARMIMQSRLPVCLRVLIPVVENVIAGNAYRPGDIIKSRKGLTIEIGNTDAEGRVILADALTEAADEKPEVLIDISTLTGAARVALGTELPAVFSNHDQLVNDVIKQGEKKYDPMWRLPLFQAYREYLNSSIADINNNSTESYGGAITAALFLKEFVPDDIPWLHFDLMAWNSRPRPGRPAGAEAMVIRALFSYLENRYG</sequence>
<evidence type="ECO:0000256" key="1">
    <source>
        <dbReference type="ARBA" id="ARBA00009528"/>
    </source>
</evidence>
<dbReference type="AlphaFoldDB" id="A0A5E4PFN8"/>
<dbReference type="Gene3D" id="3.40.220.10">
    <property type="entry name" value="Leucine Aminopeptidase, subunit E, domain 1"/>
    <property type="match status" value="1"/>
</dbReference>
<dbReference type="GO" id="GO:0070006">
    <property type="term" value="F:metalloaminopeptidase activity"/>
    <property type="evidence" value="ECO:0007669"/>
    <property type="project" value="InterPro"/>
</dbReference>
<dbReference type="Proteomes" id="UP000324194">
    <property type="component" value="Chromosome 1"/>
</dbReference>
<evidence type="ECO:0000256" key="4">
    <source>
        <dbReference type="ARBA" id="ARBA00022801"/>
    </source>
</evidence>
<dbReference type="GO" id="GO:0005737">
    <property type="term" value="C:cytoplasm"/>
    <property type="evidence" value="ECO:0007669"/>
    <property type="project" value="InterPro"/>
</dbReference>
<dbReference type="GO" id="GO:0030145">
    <property type="term" value="F:manganese ion binding"/>
    <property type="evidence" value="ECO:0007669"/>
    <property type="project" value="InterPro"/>
</dbReference>
<organism evidence="7 8">
    <name type="scientific">Aquicella siphonis</name>
    <dbReference type="NCBI Taxonomy" id="254247"/>
    <lineage>
        <taxon>Bacteria</taxon>
        <taxon>Pseudomonadati</taxon>
        <taxon>Pseudomonadota</taxon>
        <taxon>Gammaproteobacteria</taxon>
        <taxon>Legionellales</taxon>
        <taxon>Coxiellaceae</taxon>
        <taxon>Aquicella</taxon>
    </lineage>
</organism>
<dbReference type="Pfam" id="PF21337">
    <property type="entry name" value="Peptidase_M17_N_1"/>
    <property type="match status" value="1"/>
</dbReference>
<proteinExistence type="inferred from homology"/>
<reference evidence="7 8" key="1">
    <citation type="submission" date="2019-08" db="EMBL/GenBank/DDBJ databases">
        <authorList>
            <person name="Guy L."/>
        </authorList>
    </citation>
    <scope>NUCLEOTIDE SEQUENCE [LARGE SCALE GENOMIC DNA]</scope>
    <source>
        <strain evidence="7 8">SGT-108</strain>
    </source>
</reference>
<dbReference type="PRINTS" id="PR00481">
    <property type="entry name" value="LAMNOPPTDASE"/>
</dbReference>
<dbReference type="EMBL" id="LR699119">
    <property type="protein sequence ID" value="VVC75800.1"/>
    <property type="molecule type" value="Genomic_DNA"/>
</dbReference>
<protein>
    <submittedName>
        <fullName evidence="7">Putative cytosol aminopeptidase</fullName>
    </submittedName>
</protein>
<dbReference type="InterPro" id="IPR048816">
    <property type="entry name" value="Peptidase_M17_N_1"/>
</dbReference>
<dbReference type="SUPFAM" id="SSF53187">
    <property type="entry name" value="Zn-dependent exopeptidases"/>
    <property type="match status" value="1"/>
</dbReference>
<dbReference type="InterPro" id="IPR043472">
    <property type="entry name" value="Macro_dom-like"/>
</dbReference>
<comment type="similarity">
    <text evidence="1">Belongs to the peptidase M17 family.</text>
</comment>
<accession>A0A5E4PFN8</accession>
<evidence type="ECO:0000313" key="7">
    <source>
        <dbReference type="EMBL" id="VVC75800.1"/>
    </source>
</evidence>
<keyword evidence="2 7" id="KW-0031">Aminopeptidase</keyword>
<evidence type="ECO:0000256" key="5">
    <source>
        <dbReference type="ARBA" id="ARBA00023211"/>
    </source>
</evidence>
<dbReference type="InterPro" id="IPR011356">
    <property type="entry name" value="Leucine_aapep/pepB"/>
</dbReference>
<dbReference type="CDD" id="cd00433">
    <property type="entry name" value="Peptidase_M17"/>
    <property type="match status" value="1"/>
</dbReference>
<dbReference type="RefSeq" id="WP_148339075.1">
    <property type="nucleotide sequence ID" value="NZ_LR699119.1"/>
</dbReference>
<evidence type="ECO:0000313" key="8">
    <source>
        <dbReference type="Proteomes" id="UP000324194"/>
    </source>
</evidence>
<dbReference type="Pfam" id="PF00883">
    <property type="entry name" value="Peptidase_M17"/>
    <property type="match status" value="1"/>
</dbReference>
<evidence type="ECO:0000259" key="6">
    <source>
        <dbReference type="PROSITE" id="PS00631"/>
    </source>
</evidence>
<dbReference type="KEGG" id="asip:AQUSIP_10970"/>
<evidence type="ECO:0000256" key="3">
    <source>
        <dbReference type="ARBA" id="ARBA00022670"/>
    </source>
</evidence>
<keyword evidence="4" id="KW-0378">Hydrolase</keyword>
<gene>
    <name evidence="7" type="primary">pepA_2</name>
    <name evidence="7" type="ORF">AQUSIP_10970</name>
</gene>
<dbReference type="PANTHER" id="PTHR11963:SF20">
    <property type="entry name" value="PEPTIDASE B"/>
    <property type="match status" value="1"/>
</dbReference>
<evidence type="ECO:0000256" key="2">
    <source>
        <dbReference type="ARBA" id="ARBA00022438"/>
    </source>
</evidence>
<dbReference type="OrthoDB" id="9809354at2"/>
<keyword evidence="5" id="KW-0464">Manganese</keyword>
<dbReference type="Gene3D" id="3.40.630.10">
    <property type="entry name" value="Zn peptidases"/>
    <property type="match status" value="1"/>
</dbReference>
<dbReference type="InterPro" id="IPR000819">
    <property type="entry name" value="Peptidase_M17_C"/>
</dbReference>
<feature type="domain" description="Cytosol aminopeptidase" evidence="6">
    <location>
        <begin position="303"/>
        <end position="310"/>
    </location>
</feature>
<keyword evidence="8" id="KW-1185">Reference proteome</keyword>
<dbReference type="PROSITE" id="PS00631">
    <property type="entry name" value="CYTOSOL_AP"/>
    <property type="match status" value="1"/>
</dbReference>
<name>A0A5E4PFN8_9COXI</name>
<dbReference type="GO" id="GO:0006508">
    <property type="term" value="P:proteolysis"/>
    <property type="evidence" value="ECO:0007669"/>
    <property type="project" value="UniProtKB-KW"/>
</dbReference>
<keyword evidence="3" id="KW-0645">Protease</keyword>
<dbReference type="PANTHER" id="PTHR11963">
    <property type="entry name" value="LEUCINE AMINOPEPTIDASE-RELATED"/>
    <property type="match status" value="1"/>
</dbReference>